<name>A0AAD9MET0_9PEZI</name>
<accession>A0AAD9MET0</accession>
<dbReference type="EMBL" id="JAQQPM010000006">
    <property type="protein sequence ID" value="KAK2072330.1"/>
    <property type="molecule type" value="Genomic_DNA"/>
</dbReference>
<dbReference type="AlphaFoldDB" id="A0AAD9MET0"/>
<evidence type="ECO:0000256" key="1">
    <source>
        <dbReference type="SAM" id="MobiDB-lite"/>
    </source>
</evidence>
<evidence type="ECO:0000313" key="2">
    <source>
        <dbReference type="EMBL" id="KAK2072330.1"/>
    </source>
</evidence>
<reference evidence="2" key="1">
    <citation type="journal article" date="2023" name="Mol. Plant Microbe Interact.">
        <title>Elucidating the Obligate Nature and Biological Capacity of an Invasive Fungal Corn Pathogen.</title>
        <authorList>
            <person name="MacCready J.S."/>
            <person name="Roggenkamp E.M."/>
            <person name="Gdanetz K."/>
            <person name="Chilvers M.I."/>
        </authorList>
    </citation>
    <scope>NUCLEOTIDE SEQUENCE</scope>
    <source>
        <strain evidence="2">PM02</strain>
    </source>
</reference>
<evidence type="ECO:0000313" key="3">
    <source>
        <dbReference type="Proteomes" id="UP001217918"/>
    </source>
</evidence>
<proteinExistence type="predicted"/>
<organism evidence="2 3">
    <name type="scientific">Phyllachora maydis</name>
    <dbReference type="NCBI Taxonomy" id="1825666"/>
    <lineage>
        <taxon>Eukaryota</taxon>
        <taxon>Fungi</taxon>
        <taxon>Dikarya</taxon>
        <taxon>Ascomycota</taxon>
        <taxon>Pezizomycotina</taxon>
        <taxon>Sordariomycetes</taxon>
        <taxon>Sordariomycetidae</taxon>
        <taxon>Phyllachorales</taxon>
        <taxon>Phyllachoraceae</taxon>
        <taxon>Phyllachora</taxon>
    </lineage>
</organism>
<sequence length="134" mass="15475">MAATVSNQDPAAPTDDAQEQEKLEDQLEELKDLYLKMRGLRTVLPKLLAPLVSKPSSPRELYDDFTKAMRTTTHDIADFQQQWKAPETRAIFDRARQSRAAHPRGIYPWRPSQDPGWATRRKRKREVVEEETSA</sequence>
<comment type="caution">
    <text evidence="2">The sequence shown here is derived from an EMBL/GenBank/DDBJ whole genome shotgun (WGS) entry which is preliminary data.</text>
</comment>
<keyword evidence="3" id="KW-1185">Reference proteome</keyword>
<gene>
    <name evidence="2" type="ORF">P8C59_006689</name>
</gene>
<feature type="region of interest" description="Disordered" evidence="1">
    <location>
        <begin position="1"/>
        <end position="23"/>
    </location>
</feature>
<feature type="region of interest" description="Disordered" evidence="1">
    <location>
        <begin position="96"/>
        <end position="134"/>
    </location>
</feature>
<dbReference type="Proteomes" id="UP001217918">
    <property type="component" value="Unassembled WGS sequence"/>
</dbReference>
<protein>
    <submittedName>
        <fullName evidence="2">Uncharacterized protein</fullName>
    </submittedName>
</protein>